<dbReference type="Proteomes" id="UP000447434">
    <property type="component" value="Chromosome 6"/>
</dbReference>
<proteinExistence type="predicted"/>
<dbReference type="PANTHER" id="PTHR35767">
    <property type="entry name" value="HAPLESS PROTEIN"/>
    <property type="match status" value="1"/>
</dbReference>
<dbReference type="OrthoDB" id="1929441at2759"/>
<dbReference type="EMBL" id="WOCE01000006">
    <property type="protein sequence ID" value="KAE9611588.1"/>
    <property type="molecule type" value="Genomic_DNA"/>
</dbReference>
<dbReference type="PANTHER" id="PTHR35767:SF11">
    <property type="match status" value="1"/>
</dbReference>
<evidence type="ECO:0000313" key="2">
    <source>
        <dbReference type="Proteomes" id="UP000447434"/>
    </source>
</evidence>
<keyword evidence="2" id="KW-1185">Reference proteome</keyword>
<name>A0A6A5N9A6_LUPAL</name>
<dbReference type="AlphaFoldDB" id="A0A6A5N9A6"/>
<gene>
    <name evidence="1" type="ORF">Lalb_Chr06g0164061</name>
</gene>
<reference evidence="2" key="1">
    <citation type="journal article" date="2020" name="Nat. Commun.">
        <title>Genome sequence of the cluster root forming white lupin.</title>
        <authorList>
            <person name="Hufnagel B."/>
            <person name="Marques A."/>
            <person name="Soriano A."/>
            <person name="Marques L."/>
            <person name="Divol F."/>
            <person name="Doumas P."/>
            <person name="Sallet E."/>
            <person name="Mancinotti D."/>
            <person name="Carrere S."/>
            <person name="Marande W."/>
            <person name="Arribat S."/>
            <person name="Keller J."/>
            <person name="Huneau C."/>
            <person name="Blein T."/>
            <person name="Aime D."/>
            <person name="Laguerre M."/>
            <person name="Taylor J."/>
            <person name="Schubert V."/>
            <person name="Nelson M."/>
            <person name="Geu-Flores F."/>
            <person name="Crespi M."/>
            <person name="Gallardo-Guerrero K."/>
            <person name="Delaux P.-M."/>
            <person name="Salse J."/>
            <person name="Berges H."/>
            <person name="Guyot R."/>
            <person name="Gouzy J."/>
            <person name="Peret B."/>
        </authorList>
    </citation>
    <scope>NUCLEOTIDE SEQUENCE [LARGE SCALE GENOMIC DNA]</scope>
    <source>
        <strain evidence="2">cv. Amiga</strain>
    </source>
</reference>
<protein>
    <submittedName>
        <fullName evidence="1">Uncharacterized protein</fullName>
    </submittedName>
</protein>
<organism evidence="1 2">
    <name type="scientific">Lupinus albus</name>
    <name type="common">White lupine</name>
    <name type="synonym">Lupinus termis</name>
    <dbReference type="NCBI Taxonomy" id="3870"/>
    <lineage>
        <taxon>Eukaryota</taxon>
        <taxon>Viridiplantae</taxon>
        <taxon>Streptophyta</taxon>
        <taxon>Embryophyta</taxon>
        <taxon>Tracheophyta</taxon>
        <taxon>Spermatophyta</taxon>
        <taxon>Magnoliopsida</taxon>
        <taxon>eudicotyledons</taxon>
        <taxon>Gunneridae</taxon>
        <taxon>Pentapetalae</taxon>
        <taxon>rosids</taxon>
        <taxon>fabids</taxon>
        <taxon>Fabales</taxon>
        <taxon>Fabaceae</taxon>
        <taxon>Papilionoideae</taxon>
        <taxon>50 kb inversion clade</taxon>
        <taxon>genistoids sensu lato</taxon>
        <taxon>core genistoids</taxon>
        <taxon>Genisteae</taxon>
        <taxon>Lupinus</taxon>
    </lineage>
</organism>
<comment type="caution">
    <text evidence="1">The sequence shown here is derived from an EMBL/GenBank/DDBJ whole genome shotgun (WGS) entry which is preliminary data.</text>
</comment>
<evidence type="ECO:0000313" key="1">
    <source>
        <dbReference type="EMBL" id="KAE9611588.1"/>
    </source>
</evidence>
<accession>A0A6A5N9A6</accession>
<sequence>METTSQEENPPPPPIDSVKTNTEADHKPFSIRGYVFSWRQKNMLNSWPFCEKSLQMCVKEGLSINDILPPFHEPPNQGSSNLLHLRHDDNNKDVNNHSQNVTNECNFLCNDSSYEEGNQLAEDAITLPTSNDNVDASNPTLASLKARRIGKCKRGRGRRKIRLMIDILAEARHCTLDNQYY</sequence>